<dbReference type="AlphaFoldDB" id="A0A0S4XPV8"/>
<protein>
    <recommendedName>
        <fullName evidence="3">Outer membrane porin</fullName>
    </recommendedName>
</protein>
<keyword evidence="1" id="KW-0732">Signal</keyword>
<feature type="chain" id="PRO_5006630100" description="Outer membrane porin" evidence="1">
    <location>
        <begin position="23"/>
        <end position="416"/>
    </location>
</feature>
<feature type="signal peptide" evidence="1">
    <location>
        <begin position="1"/>
        <end position="22"/>
    </location>
</feature>
<name>A0A0S4XPV8_9BACT</name>
<gene>
    <name evidence="2" type="ORF">BN3087_80027</name>
</gene>
<sequence length="416" mass="45116">MKKTLLLSAVASGLLFAGGDIAPVEPSVVAPVAPVAESGWKFSGQGVFYYQTMKVDDVNFFDQDAASANAGIQLRAVNKDLIAGVGVGVELSGIGTLGLDEDVVSYPMQSLDSGLNGGWVSQLYLTYGFGNTAIKVGRQELPKSLSPFAYSEDWNVFKNTFDAALIVNNDIPNTTVALAYVKNANLNGTESSDDWFGEYSDFNGMNDFNSVADGAYMLTVQNKSIDNTTLTGSFYEIKDLGRIFWADASYDASSFNVGLQGGVFNADDDDDWKAYGIKAGTSFGPVNFMAAYSVLDPKDWGWMYQVGGTTSPLYTDMIADEILSGYYLRYPDTSGENVKKYKIAANMDLFGGNISAAYGVAKGADYEDDDLKEFDLSYTKNIANDISLTATYANISTTSNYENGFDLLRFVARYNF</sequence>
<proteinExistence type="predicted"/>
<reference evidence="2" key="1">
    <citation type="submission" date="2015-11" db="EMBL/GenBank/DDBJ databases">
        <authorList>
            <person name="Zhang Y."/>
            <person name="Guo Z."/>
        </authorList>
    </citation>
    <scope>NUCLEOTIDE SEQUENCE</scope>
    <source>
        <strain evidence="2">BN30871</strain>
    </source>
</reference>
<dbReference type="EMBL" id="FAXN01000084">
    <property type="protein sequence ID" value="CUV66378.1"/>
    <property type="molecule type" value="Genomic_DNA"/>
</dbReference>
<dbReference type="InterPro" id="IPR023614">
    <property type="entry name" value="Porin_dom_sf"/>
</dbReference>
<evidence type="ECO:0000256" key="1">
    <source>
        <dbReference type="SAM" id="SignalP"/>
    </source>
</evidence>
<organism evidence="2">
    <name type="scientific">Sulfurovum sp. enrichment culture clone C5</name>
    <dbReference type="NCBI Taxonomy" id="497650"/>
    <lineage>
        <taxon>Bacteria</taxon>
        <taxon>Pseudomonadati</taxon>
        <taxon>Campylobacterota</taxon>
        <taxon>Epsilonproteobacteria</taxon>
        <taxon>Campylobacterales</taxon>
        <taxon>Sulfurovaceae</taxon>
        <taxon>Sulfurovum</taxon>
        <taxon>environmental samples</taxon>
    </lineage>
</organism>
<accession>A0A0S4XPV8</accession>
<evidence type="ECO:0008006" key="3">
    <source>
        <dbReference type="Google" id="ProtNLM"/>
    </source>
</evidence>
<dbReference type="Gene3D" id="2.40.160.10">
    <property type="entry name" value="Porin"/>
    <property type="match status" value="1"/>
</dbReference>
<evidence type="ECO:0000313" key="2">
    <source>
        <dbReference type="EMBL" id="CUV66378.1"/>
    </source>
</evidence>